<accession>A0AAV9M2L6</accession>
<protein>
    <submittedName>
        <fullName evidence="1">Uncharacterized protein</fullName>
    </submittedName>
</protein>
<keyword evidence="2" id="KW-1185">Reference proteome</keyword>
<evidence type="ECO:0000313" key="2">
    <source>
        <dbReference type="Proteomes" id="UP001311915"/>
    </source>
</evidence>
<dbReference type="AlphaFoldDB" id="A0AAV9M2L6"/>
<gene>
    <name evidence="1" type="ORF">R3W88_024178</name>
</gene>
<sequence>MVQIREEVEHNIWWQIKDGSSSFWYDNWTKQGALYYIERDNAEEEEIEVKKFIHNESWDKHKFLNHLSEEITKCIVDIIKLQLTEGRNDKAWWMLEKNGEFSVTSAWEGLRKKKEKEETLNFFGIPKCLLNYVSSRRGCRKQELP</sequence>
<dbReference type="EMBL" id="JAWPEI010000003">
    <property type="protein sequence ID" value="KAK4731190.1"/>
    <property type="molecule type" value="Genomic_DNA"/>
</dbReference>
<evidence type="ECO:0000313" key="1">
    <source>
        <dbReference type="EMBL" id="KAK4731190.1"/>
    </source>
</evidence>
<comment type="caution">
    <text evidence="1">The sequence shown here is derived from an EMBL/GenBank/DDBJ whole genome shotgun (WGS) entry which is preliminary data.</text>
</comment>
<organism evidence="1 2">
    <name type="scientific">Solanum pinnatisectum</name>
    <name type="common">tansyleaf nightshade</name>
    <dbReference type="NCBI Taxonomy" id="50273"/>
    <lineage>
        <taxon>Eukaryota</taxon>
        <taxon>Viridiplantae</taxon>
        <taxon>Streptophyta</taxon>
        <taxon>Embryophyta</taxon>
        <taxon>Tracheophyta</taxon>
        <taxon>Spermatophyta</taxon>
        <taxon>Magnoliopsida</taxon>
        <taxon>eudicotyledons</taxon>
        <taxon>Gunneridae</taxon>
        <taxon>Pentapetalae</taxon>
        <taxon>asterids</taxon>
        <taxon>lamiids</taxon>
        <taxon>Solanales</taxon>
        <taxon>Solanaceae</taxon>
        <taxon>Solanoideae</taxon>
        <taxon>Solaneae</taxon>
        <taxon>Solanum</taxon>
    </lineage>
</organism>
<reference evidence="1 2" key="1">
    <citation type="submission" date="2023-10" db="EMBL/GenBank/DDBJ databases">
        <title>Genome-Wide Identification Analysis in wild type Solanum Pinnatisectum Reveals Some Genes Defensing Phytophthora Infestans.</title>
        <authorList>
            <person name="Sun C."/>
        </authorList>
    </citation>
    <scope>NUCLEOTIDE SEQUENCE [LARGE SCALE GENOMIC DNA]</scope>
    <source>
        <strain evidence="1">LQN</strain>
        <tissue evidence="1">Leaf</tissue>
    </source>
</reference>
<dbReference type="Proteomes" id="UP001311915">
    <property type="component" value="Unassembled WGS sequence"/>
</dbReference>
<proteinExistence type="predicted"/>
<name>A0AAV9M2L6_9SOLN</name>